<keyword evidence="4" id="KW-0346">Stress response</keyword>
<dbReference type="PROSITE" id="PS01031">
    <property type="entry name" value="SHSP"/>
    <property type="match status" value="1"/>
</dbReference>
<dbReference type="InterPro" id="IPR031107">
    <property type="entry name" value="Small_HSP"/>
</dbReference>
<evidence type="ECO:0000259" key="3">
    <source>
        <dbReference type="PROSITE" id="PS01031"/>
    </source>
</evidence>
<dbReference type="AlphaFoldDB" id="Q1K224"/>
<keyword evidence="5" id="KW-1185">Reference proteome</keyword>
<dbReference type="InterPro" id="IPR002068">
    <property type="entry name" value="A-crystallin/Hsp20_dom"/>
</dbReference>
<dbReference type="Gene3D" id="2.60.40.790">
    <property type="match status" value="1"/>
</dbReference>
<organism evidence="4 5">
    <name type="scientific">Desulfuromonas acetoxidans (strain DSM 684 / 11070)</name>
    <dbReference type="NCBI Taxonomy" id="281689"/>
    <lineage>
        <taxon>Bacteria</taxon>
        <taxon>Pseudomonadati</taxon>
        <taxon>Thermodesulfobacteriota</taxon>
        <taxon>Desulfuromonadia</taxon>
        <taxon>Desulfuromonadales</taxon>
        <taxon>Desulfuromonadaceae</taxon>
        <taxon>Desulfuromonas</taxon>
    </lineage>
</organism>
<evidence type="ECO:0000256" key="1">
    <source>
        <dbReference type="PROSITE-ProRule" id="PRU00285"/>
    </source>
</evidence>
<protein>
    <submittedName>
        <fullName evidence="4">Heat shock protein Hsp20</fullName>
    </submittedName>
</protein>
<accession>Q1K224</accession>
<dbReference type="EMBL" id="AAEW02000004">
    <property type="protein sequence ID" value="EAT16615.1"/>
    <property type="molecule type" value="Genomic_DNA"/>
</dbReference>
<gene>
    <name evidence="4" type="ORF">Dace_2710</name>
</gene>
<reference evidence="4" key="2">
    <citation type="submission" date="2006-05" db="EMBL/GenBank/DDBJ databases">
        <title>Sequencing of the draft genome and assembly of Desulfuromonas acetoxidans DSM 684.</title>
        <authorList>
            <consortium name="US DOE Joint Genome Institute (JGI-PGF)"/>
            <person name="Copeland A."/>
            <person name="Lucas S."/>
            <person name="Lapidus A."/>
            <person name="Barry K."/>
            <person name="Detter J.C."/>
            <person name="Glavina del Rio T."/>
            <person name="Hammon N."/>
            <person name="Israni S."/>
            <person name="Dalin E."/>
            <person name="Tice H."/>
            <person name="Bruce D."/>
            <person name="Pitluck S."/>
            <person name="Richardson P."/>
        </authorList>
    </citation>
    <scope>NUCLEOTIDE SEQUENCE [LARGE SCALE GENOMIC DNA]</scope>
    <source>
        <strain evidence="4">DSM 684</strain>
    </source>
</reference>
<sequence>MNENSLLTTLQQQQGKMEETLNQVDRGIIDPVNTTGMWEPAVDVGVDGDHLVILMDLPGVSQEQIGIRLNDDCLIVEGQRQPASEHLRLQRQECPDGRFSRSLYLPPGVRSEHLSARCEQGVLRIEIRGLTAEDQVRVDDEQRVTTGAW</sequence>
<evidence type="ECO:0000313" key="4">
    <source>
        <dbReference type="EMBL" id="EAT16615.1"/>
    </source>
</evidence>
<evidence type="ECO:0000256" key="2">
    <source>
        <dbReference type="RuleBase" id="RU003616"/>
    </source>
</evidence>
<dbReference type="OrthoDB" id="9811615at2"/>
<reference evidence="4" key="1">
    <citation type="submission" date="2006-05" db="EMBL/GenBank/DDBJ databases">
        <title>Annotation of the draft genome assembly of Desulfuromonas acetoxidans DSM 684.</title>
        <authorList>
            <consortium name="US DOE Joint Genome Institute (JGI-ORNL)"/>
            <person name="Larimer F."/>
            <person name="Land M."/>
            <person name="Hauser L."/>
        </authorList>
    </citation>
    <scope>NUCLEOTIDE SEQUENCE [LARGE SCALE GENOMIC DNA]</scope>
    <source>
        <strain evidence="4">DSM 684</strain>
    </source>
</reference>
<dbReference type="SUPFAM" id="SSF49764">
    <property type="entry name" value="HSP20-like chaperones"/>
    <property type="match status" value="1"/>
</dbReference>
<dbReference type="Proteomes" id="UP000005695">
    <property type="component" value="Unassembled WGS sequence"/>
</dbReference>
<name>Q1K224_DESA6</name>
<evidence type="ECO:0000313" key="5">
    <source>
        <dbReference type="Proteomes" id="UP000005695"/>
    </source>
</evidence>
<dbReference type="CDD" id="cd06464">
    <property type="entry name" value="ACD_sHsps-like"/>
    <property type="match status" value="1"/>
</dbReference>
<dbReference type="InterPro" id="IPR008978">
    <property type="entry name" value="HSP20-like_chaperone"/>
</dbReference>
<dbReference type="Pfam" id="PF00011">
    <property type="entry name" value="HSP20"/>
    <property type="match status" value="1"/>
</dbReference>
<dbReference type="RefSeq" id="WP_005998654.1">
    <property type="nucleotide sequence ID" value="NZ_AAEW02000004.1"/>
</dbReference>
<comment type="caution">
    <text evidence="4">The sequence shown here is derived from an EMBL/GenBank/DDBJ whole genome shotgun (WGS) entry which is preliminary data.</text>
</comment>
<dbReference type="PANTHER" id="PTHR11527">
    <property type="entry name" value="HEAT-SHOCK PROTEIN 20 FAMILY MEMBER"/>
    <property type="match status" value="1"/>
</dbReference>
<comment type="similarity">
    <text evidence="1 2">Belongs to the small heat shock protein (HSP20) family.</text>
</comment>
<feature type="domain" description="SHSP" evidence="3">
    <location>
        <begin position="33"/>
        <end position="145"/>
    </location>
</feature>
<proteinExistence type="inferred from homology"/>